<evidence type="ECO:0000313" key="1">
    <source>
        <dbReference type="EMBL" id="QRV15463.1"/>
    </source>
</evidence>
<dbReference type="GeneID" id="62873607"/>
<accession>A0A8T8E1T3</accession>
<keyword evidence="2" id="KW-1185">Reference proteome</keyword>
<reference evidence="1 2" key="1">
    <citation type="submission" date="2021-01" db="EMBL/GenBank/DDBJ databases">
        <title>Genome Sequence and Methylation Pattern of Haloterrigena salifodinae BOL5-1, An Extremely Halophilic Archaeon from a Bolivian Salt Mine.</title>
        <authorList>
            <person name="DasSarma P."/>
            <person name="Anton B.P."/>
            <person name="DasSarma S.L."/>
            <person name="von Ehrenheim H.A.L."/>
            <person name="Martinez F.L."/>
            <person name="Guzman D."/>
            <person name="Roberts R.J."/>
            <person name="DasSarma S."/>
        </authorList>
    </citation>
    <scope>NUCLEOTIDE SEQUENCE [LARGE SCALE GENOMIC DNA]</scope>
    <source>
        <strain evidence="1 2">BOL5-1</strain>
    </source>
</reference>
<name>A0A8T8E1T3_9EURY</name>
<evidence type="ECO:0000313" key="2">
    <source>
        <dbReference type="Proteomes" id="UP000637819"/>
    </source>
</evidence>
<dbReference type="Proteomes" id="UP000637819">
    <property type="component" value="Chromosome"/>
</dbReference>
<dbReference type="RefSeq" id="WP_204747986.1">
    <property type="nucleotide sequence ID" value="NZ_CP069188.1"/>
</dbReference>
<sequence length="104" mass="12032">MRNKIVITNENEVIDGKSFNQEAALLGDNQIFQLAVVERFKYDHEEVVSQITHQNCGKVKNRRESDKLPDITIEGIVSRSQAQFLKEIHRETELMLTSAIYQNQ</sequence>
<dbReference type="AlphaFoldDB" id="A0A8T8E1T3"/>
<protein>
    <submittedName>
        <fullName evidence="1">Uncharacterized protein</fullName>
    </submittedName>
</protein>
<organism evidence="1 2">
    <name type="scientific">Haloterrigena salifodinae</name>
    <dbReference type="NCBI Taxonomy" id="2675099"/>
    <lineage>
        <taxon>Archaea</taxon>
        <taxon>Methanobacteriati</taxon>
        <taxon>Methanobacteriota</taxon>
        <taxon>Stenosarchaea group</taxon>
        <taxon>Halobacteria</taxon>
        <taxon>Halobacteriales</taxon>
        <taxon>Natrialbaceae</taxon>
        <taxon>Haloterrigena</taxon>
    </lineage>
</organism>
<dbReference type="KEGG" id="hsal:JMJ58_00745"/>
<proteinExistence type="predicted"/>
<gene>
    <name evidence="1" type="ORF">JMJ58_00745</name>
</gene>
<dbReference type="EMBL" id="CP069188">
    <property type="protein sequence ID" value="QRV15463.1"/>
    <property type="molecule type" value="Genomic_DNA"/>
</dbReference>